<dbReference type="RefSeq" id="WP_379878561.1">
    <property type="nucleotide sequence ID" value="NZ_JBHUIP010000016.1"/>
</dbReference>
<dbReference type="Pfam" id="PF00929">
    <property type="entry name" value="RNase_T"/>
    <property type="match status" value="1"/>
</dbReference>
<evidence type="ECO:0000256" key="16">
    <source>
        <dbReference type="ARBA" id="ARBA00049244"/>
    </source>
</evidence>
<keyword evidence="5 17" id="KW-0808">Transferase</keyword>
<dbReference type="SUPFAM" id="SSF53098">
    <property type="entry name" value="Ribonuclease H-like"/>
    <property type="match status" value="1"/>
</dbReference>
<keyword evidence="6 17" id="KW-0548">Nucleotidyltransferase</keyword>
<dbReference type="NCBIfam" id="TIGR00573">
    <property type="entry name" value="dnaq"/>
    <property type="match status" value="1"/>
</dbReference>
<dbReference type="EC" id="2.7.7.7" evidence="3 17"/>
<evidence type="ECO:0000313" key="19">
    <source>
        <dbReference type="EMBL" id="MFD2265334.1"/>
    </source>
</evidence>
<dbReference type="InterPro" id="IPR013520">
    <property type="entry name" value="Ribonucl_H"/>
</dbReference>
<dbReference type="InterPro" id="IPR012337">
    <property type="entry name" value="RNaseH-like_sf"/>
</dbReference>
<evidence type="ECO:0000256" key="8">
    <source>
        <dbReference type="ARBA" id="ARBA00022722"/>
    </source>
</evidence>
<keyword evidence="9 17" id="KW-0479">Metal-binding</keyword>
<feature type="domain" description="Exonuclease" evidence="18">
    <location>
        <begin position="2"/>
        <end position="174"/>
    </location>
</feature>
<dbReference type="GO" id="GO:0003887">
    <property type="term" value="F:DNA-directed DNA polymerase activity"/>
    <property type="evidence" value="ECO:0007669"/>
    <property type="project" value="UniProtKB-EC"/>
</dbReference>
<organism evidence="19 20">
    <name type="scientific">Lacibacterium aquatile</name>
    <dbReference type="NCBI Taxonomy" id="1168082"/>
    <lineage>
        <taxon>Bacteria</taxon>
        <taxon>Pseudomonadati</taxon>
        <taxon>Pseudomonadota</taxon>
        <taxon>Alphaproteobacteria</taxon>
        <taxon>Rhodospirillales</taxon>
        <taxon>Rhodospirillaceae</taxon>
    </lineage>
</organism>
<evidence type="ECO:0000256" key="9">
    <source>
        <dbReference type="ARBA" id="ARBA00022723"/>
    </source>
</evidence>
<dbReference type="Gene3D" id="3.30.420.10">
    <property type="entry name" value="Ribonuclease H-like superfamily/Ribonuclease H"/>
    <property type="match status" value="1"/>
</dbReference>
<dbReference type="Proteomes" id="UP001597295">
    <property type="component" value="Unassembled WGS sequence"/>
</dbReference>
<keyword evidence="14 17" id="KW-0464">Manganese</keyword>
<dbReference type="InterPro" id="IPR006309">
    <property type="entry name" value="DnaQ_proteo"/>
</dbReference>
<keyword evidence="12 17" id="KW-0460">Magnesium</keyword>
<evidence type="ECO:0000256" key="1">
    <source>
        <dbReference type="ARBA" id="ARBA00001936"/>
    </source>
</evidence>
<evidence type="ECO:0000259" key="18">
    <source>
        <dbReference type="SMART" id="SM00479"/>
    </source>
</evidence>
<dbReference type="InterPro" id="IPR036397">
    <property type="entry name" value="RNaseH_sf"/>
</dbReference>
<dbReference type="EMBL" id="JBHUIP010000016">
    <property type="protein sequence ID" value="MFD2265334.1"/>
    <property type="molecule type" value="Genomic_DNA"/>
</dbReference>
<evidence type="ECO:0000256" key="14">
    <source>
        <dbReference type="ARBA" id="ARBA00023211"/>
    </source>
</evidence>
<evidence type="ECO:0000313" key="20">
    <source>
        <dbReference type="Proteomes" id="UP001597295"/>
    </source>
</evidence>
<dbReference type="InterPro" id="IPR006054">
    <property type="entry name" value="DnaQ"/>
</dbReference>
<keyword evidence="8 17" id="KW-0540">Nuclease</keyword>
<keyword evidence="7 17" id="KW-0235">DNA replication</keyword>
<evidence type="ECO:0000256" key="4">
    <source>
        <dbReference type="ARBA" id="ARBA00020352"/>
    </source>
</evidence>
<evidence type="ECO:0000256" key="6">
    <source>
        <dbReference type="ARBA" id="ARBA00022695"/>
    </source>
</evidence>
<comment type="subunit">
    <text evidence="17">DNA polymerase III contains a core (composed of alpha, epsilon and theta chains) that associates with a tau subunit. This core dimerizes to form the POLIII' complex. PolIII' associates with the gamma complex (composed of gamma, delta, delta', psi and chi chains) and with the beta chain to form the complete DNA polymerase III complex.</text>
</comment>
<evidence type="ECO:0000256" key="12">
    <source>
        <dbReference type="ARBA" id="ARBA00022842"/>
    </source>
</evidence>
<evidence type="ECO:0000256" key="15">
    <source>
        <dbReference type="ARBA" id="ARBA00025483"/>
    </source>
</evidence>
<proteinExistence type="predicted"/>
<accession>A0ABW5DZW5</accession>
<dbReference type="SMART" id="SM00479">
    <property type="entry name" value="EXOIII"/>
    <property type="match status" value="1"/>
</dbReference>
<protein>
    <recommendedName>
        <fullName evidence="4 17">DNA polymerase III subunit epsilon</fullName>
        <ecNumber evidence="3 17">2.7.7.7</ecNumber>
    </recommendedName>
</protein>
<evidence type="ECO:0000256" key="17">
    <source>
        <dbReference type="RuleBase" id="RU364087"/>
    </source>
</evidence>
<evidence type="ECO:0000256" key="2">
    <source>
        <dbReference type="ARBA" id="ARBA00001946"/>
    </source>
</evidence>
<keyword evidence="13 17" id="KW-0239">DNA-directed DNA polymerase</keyword>
<dbReference type="NCBIfam" id="NF004316">
    <property type="entry name" value="PRK05711.1"/>
    <property type="match status" value="1"/>
</dbReference>
<evidence type="ECO:0000256" key="7">
    <source>
        <dbReference type="ARBA" id="ARBA00022705"/>
    </source>
</evidence>
<dbReference type="PANTHER" id="PTHR30231">
    <property type="entry name" value="DNA POLYMERASE III SUBUNIT EPSILON"/>
    <property type="match status" value="1"/>
</dbReference>
<dbReference type="PANTHER" id="PTHR30231:SF41">
    <property type="entry name" value="DNA POLYMERASE III SUBUNIT EPSILON"/>
    <property type="match status" value="1"/>
</dbReference>
<keyword evidence="20" id="KW-1185">Reference proteome</keyword>
<dbReference type="CDD" id="cd06131">
    <property type="entry name" value="DNA_pol_III_epsilon_Ecoli_like"/>
    <property type="match status" value="1"/>
</dbReference>
<comment type="caution">
    <text evidence="19">The sequence shown here is derived from an EMBL/GenBank/DDBJ whole genome shotgun (WGS) entry which is preliminary data.</text>
</comment>
<evidence type="ECO:0000256" key="11">
    <source>
        <dbReference type="ARBA" id="ARBA00022839"/>
    </source>
</evidence>
<comment type="catalytic activity">
    <reaction evidence="16 17">
        <text>DNA(n) + a 2'-deoxyribonucleoside 5'-triphosphate = DNA(n+1) + diphosphate</text>
        <dbReference type="Rhea" id="RHEA:22508"/>
        <dbReference type="Rhea" id="RHEA-COMP:17339"/>
        <dbReference type="Rhea" id="RHEA-COMP:17340"/>
        <dbReference type="ChEBI" id="CHEBI:33019"/>
        <dbReference type="ChEBI" id="CHEBI:61560"/>
        <dbReference type="ChEBI" id="CHEBI:173112"/>
        <dbReference type="EC" id="2.7.7.7"/>
    </reaction>
</comment>
<name>A0ABW5DZW5_9PROT</name>
<gene>
    <name evidence="17 19" type="primary">dnaQ</name>
    <name evidence="19" type="ORF">ACFSM5_20690</name>
</gene>
<dbReference type="NCBIfam" id="TIGR01406">
    <property type="entry name" value="dnaQ_proteo"/>
    <property type="match status" value="1"/>
</dbReference>
<reference evidence="20" key="1">
    <citation type="journal article" date="2019" name="Int. J. Syst. Evol. Microbiol.">
        <title>The Global Catalogue of Microorganisms (GCM) 10K type strain sequencing project: providing services to taxonomists for standard genome sequencing and annotation.</title>
        <authorList>
            <consortium name="The Broad Institute Genomics Platform"/>
            <consortium name="The Broad Institute Genome Sequencing Center for Infectious Disease"/>
            <person name="Wu L."/>
            <person name="Ma J."/>
        </authorList>
    </citation>
    <scope>NUCLEOTIDE SEQUENCE [LARGE SCALE GENOMIC DNA]</scope>
    <source>
        <strain evidence="20">CGMCC 1.19062</strain>
    </source>
</reference>
<keyword evidence="11 17" id="KW-0269">Exonuclease</keyword>
<evidence type="ECO:0000256" key="13">
    <source>
        <dbReference type="ARBA" id="ARBA00022932"/>
    </source>
</evidence>
<comment type="cofactor">
    <cofactor evidence="2 17">
        <name>Mg(2+)</name>
        <dbReference type="ChEBI" id="CHEBI:18420"/>
    </cofactor>
</comment>
<comment type="function">
    <text evidence="15 17">DNA polymerase III is a complex, multichain enzyme responsible for most of the replicative synthesis in bacteria. The epsilon subunit contain the editing function and is a proofreading 3'-5' exonuclease.</text>
</comment>
<evidence type="ECO:0000256" key="10">
    <source>
        <dbReference type="ARBA" id="ARBA00022801"/>
    </source>
</evidence>
<comment type="cofactor">
    <cofactor evidence="1 17">
        <name>Mn(2+)</name>
        <dbReference type="ChEBI" id="CHEBI:29035"/>
    </cofactor>
</comment>
<keyword evidence="10 17" id="KW-0378">Hydrolase</keyword>
<evidence type="ECO:0000256" key="3">
    <source>
        <dbReference type="ARBA" id="ARBA00012417"/>
    </source>
</evidence>
<sequence length="233" mass="25650">MREIVLDTETTGFDPNAGHRLVELACIELINGVPSKRPPLHRYVNPKREVPEDAFRVHGLSTEFLANHPPFEQIVDEFLEFIGEDSRLVIHNADFDMRFLNAELKWASKPLIAMDRAHCTMIMARKKFPGAPASLDALCKRFGIDNSHRTYHGALLDTELLADVYIELTGGRQAGFNLAANAASAAAAASAASGAITVERTFRPARPHAASEAEAAAHAEFLKKLKNPIWLAE</sequence>
<evidence type="ECO:0000256" key="5">
    <source>
        <dbReference type="ARBA" id="ARBA00022679"/>
    </source>
</evidence>